<keyword evidence="2" id="KW-1185">Reference proteome</keyword>
<accession>A0A225DXS6</accession>
<reference evidence="2" key="1">
    <citation type="submission" date="2017-06" db="EMBL/GenBank/DDBJ databases">
        <title>Genome analysis of Fimbriiglobus ruber SP5, the first member of the order Planctomycetales with confirmed chitinolytic capability.</title>
        <authorList>
            <person name="Ravin N.V."/>
            <person name="Rakitin A.L."/>
            <person name="Ivanova A.A."/>
            <person name="Beletsky A.V."/>
            <person name="Kulichevskaya I.S."/>
            <person name="Mardanov A.V."/>
            <person name="Dedysh S.N."/>
        </authorList>
    </citation>
    <scope>NUCLEOTIDE SEQUENCE [LARGE SCALE GENOMIC DNA]</scope>
    <source>
        <strain evidence="2">SP5</strain>
    </source>
</reference>
<name>A0A225DXS6_9BACT</name>
<organism evidence="1 2">
    <name type="scientific">Fimbriiglobus ruber</name>
    <dbReference type="NCBI Taxonomy" id="1908690"/>
    <lineage>
        <taxon>Bacteria</taxon>
        <taxon>Pseudomonadati</taxon>
        <taxon>Planctomycetota</taxon>
        <taxon>Planctomycetia</taxon>
        <taxon>Gemmatales</taxon>
        <taxon>Gemmataceae</taxon>
        <taxon>Fimbriiglobus</taxon>
    </lineage>
</organism>
<proteinExistence type="predicted"/>
<dbReference type="RefSeq" id="WP_088253437.1">
    <property type="nucleotide sequence ID" value="NZ_NIDE01000002.1"/>
</dbReference>
<protein>
    <submittedName>
        <fullName evidence="1">Uncharacterized protein</fullName>
    </submittedName>
</protein>
<evidence type="ECO:0000313" key="1">
    <source>
        <dbReference type="EMBL" id="OWK45753.1"/>
    </source>
</evidence>
<dbReference type="Proteomes" id="UP000214646">
    <property type="component" value="Unassembled WGS sequence"/>
</dbReference>
<dbReference type="AlphaFoldDB" id="A0A225DXS6"/>
<comment type="caution">
    <text evidence="1">The sequence shown here is derived from an EMBL/GenBank/DDBJ whole genome shotgun (WGS) entry which is preliminary data.</text>
</comment>
<evidence type="ECO:0000313" key="2">
    <source>
        <dbReference type="Proteomes" id="UP000214646"/>
    </source>
</evidence>
<gene>
    <name evidence="1" type="ORF">FRUB_02084</name>
</gene>
<dbReference type="EMBL" id="NIDE01000002">
    <property type="protein sequence ID" value="OWK45753.1"/>
    <property type="molecule type" value="Genomic_DNA"/>
</dbReference>
<sequence>MDEAANIQAPYGVPYGTYFDVVDDTGAPVDLSTYHAQADVRPGSPDDPGPAALTVNDGNGRLTIAAPPGGSVASRITMTLSAADTVTVGVGDFWYALVLVDGTGTPVQNGLIAIGAFQVTPTGLTL</sequence>